<keyword evidence="5" id="KW-0472">Membrane</keyword>
<keyword evidence="2" id="KW-0812">Transmembrane</keyword>
<dbReference type="PROSITE" id="PS00108">
    <property type="entry name" value="PROTEIN_KINASE_ST"/>
    <property type="match status" value="1"/>
</dbReference>
<name>A0A2P5DNK0_TREOI</name>
<feature type="domain" description="Protein kinase" evidence="6">
    <location>
        <begin position="1"/>
        <end position="195"/>
    </location>
</feature>
<evidence type="ECO:0000259" key="6">
    <source>
        <dbReference type="PROSITE" id="PS50011"/>
    </source>
</evidence>
<evidence type="ECO:0000256" key="5">
    <source>
        <dbReference type="ARBA" id="ARBA00023136"/>
    </source>
</evidence>
<evidence type="ECO:0000256" key="4">
    <source>
        <dbReference type="ARBA" id="ARBA00022989"/>
    </source>
</evidence>
<evidence type="ECO:0000256" key="1">
    <source>
        <dbReference type="ARBA" id="ARBA00004167"/>
    </source>
</evidence>
<dbReference type="GO" id="GO:0005524">
    <property type="term" value="F:ATP binding"/>
    <property type="evidence" value="ECO:0007669"/>
    <property type="project" value="InterPro"/>
</dbReference>
<evidence type="ECO:0000256" key="2">
    <source>
        <dbReference type="ARBA" id="ARBA00022692"/>
    </source>
</evidence>
<dbReference type="Pfam" id="PF00069">
    <property type="entry name" value="Pkinase"/>
    <property type="match status" value="1"/>
</dbReference>
<dbReference type="AlphaFoldDB" id="A0A2P5DNK0"/>
<dbReference type="EMBL" id="JXTC01000259">
    <property type="protein sequence ID" value="PON74867.1"/>
    <property type="molecule type" value="Genomic_DNA"/>
</dbReference>
<dbReference type="GO" id="GO:0016020">
    <property type="term" value="C:membrane"/>
    <property type="evidence" value="ECO:0007669"/>
    <property type="project" value="UniProtKB-SubCell"/>
</dbReference>
<protein>
    <submittedName>
        <fullName evidence="7">Serine/threonine protein kinase</fullName>
    </submittedName>
</protein>
<evidence type="ECO:0000313" key="8">
    <source>
        <dbReference type="Proteomes" id="UP000237000"/>
    </source>
</evidence>
<dbReference type="FunFam" id="1.10.510.10:FF:000537">
    <property type="entry name" value="Putative receptor-like protein kinase"/>
    <property type="match status" value="1"/>
</dbReference>
<keyword evidence="7" id="KW-0418">Kinase</keyword>
<dbReference type="InterPro" id="IPR011009">
    <property type="entry name" value="Kinase-like_dom_sf"/>
</dbReference>
<dbReference type="PROSITE" id="PS50011">
    <property type="entry name" value="PROTEIN_KINASE_DOM"/>
    <property type="match status" value="1"/>
</dbReference>
<dbReference type="STRING" id="63057.A0A2P5DNK0"/>
<dbReference type="InterPro" id="IPR000719">
    <property type="entry name" value="Prot_kinase_dom"/>
</dbReference>
<comment type="subcellular location">
    <subcellularLocation>
        <location evidence="1">Membrane</location>
        <topology evidence="1">Single-pass membrane protein</topology>
    </subcellularLocation>
</comment>
<keyword evidence="4" id="KW-1133">Transmembrane helix</keyword>
<dbReference type="InParanoid" id="A0A2P5DNK0"/>
<dbReference type="Proteomes" id="UP000237000">
    <property type="component" value="Unassembled WGS sequence"/>
</dbReference>
<evidence type="ECO:0000256" key="3">
    <source>
        <dbReference type="ARBA" id="ARBA00022729"/>
    </source>
</evidence>
<dbReference type="OrthoDB" id="1560977at2759"/>
<evidence type="ECO:0000313" key="7">
    <source>
        <dbReference type="EMBL" id="PON74867.1"/>
    </source>
</evidence>
<keyword evidence="7" id="KW-0808">Transferase</keyword>
<dbReference type="SUPFAM" id="SSF56112">
    <property type="entry name" value="Protein kinase-like (PK-like)"/>
    <property type="match status" value="1"/>
</dbReference>
<keyword evidence="3" id="KW-0732">Signal</keyword>
<organism evidence="7 8">
    <name type="scientific">Trema orientale</name>
    <name type="common">Charcoal tree</name>
    <name type="synonym">Celtis orientalis</name>
    <dbReference type="NCBI Taxonomy" id="63057"/>
    <lineage>
        <taxon>Eukaryota</taxon>
        <taxon>Viridiplantae</taxon>
        <taxon>Streptophyta</taxon>
        <taxon>Embryophyta</taxon>
        <taxon>Tracheophyta</taxon>
        <taxon>Spermatophyta</taxon>
        <taxon>Magnoliopsida</taxon>
        <taxon>eudicotyledons</taxon>
        <taxon>Gunneridae</taxon>
        <taxon>Pentapetalae</taxon>
        <taxon>rosids</taxon>
        <taxon>fabids</taxon>
        <taxon>Rosales</taxon>
        <taxon>Cannabaceae</taxon>
        <taxon>Trema</taxon>
    </lineage>
</organism>
<accession>A0A2P5DNK0</accession>
<sequence>MAGDWKVRYKIAIGVARGLHYLHEECRDCIIHCDIKPENILLDEDYSPKLADFGLAKLVGRDFSRVLTTIRGTIGYLAPEWISGIAITPKADVYSYGMVLFELVSGRRNCGEQLDEGMEHYFPFQVSNSLRLGKDLLPLLDCRLEGNANKEELNRACKVACWCIQDDEKNRPNMSQVVQILMGVTEVGLPPVPLFFQRLAGISTEATNDQEANSGSGLFSNIDQATTKYFSFST</sequence>
<dbReference type="GO" id="GO:0004674">
    <property type="term" value="F:protein serine/threonine kinase activity"/>
    <property type="evidence" value="ECO:0007669"/>
    <property type="project" value="UniProtKB-KW"/>
</dbReference>
<dbReference type="InterPro" id="IPR008271">
    <property type="entry name" value="Ser/Thr_kinase_AS"/>
</dbReference>
<keyword evidence="7" id="KW-0723">Serine/threonine-protein kinase</keyword>
<dbReference type="SMART" id="SM00220">
    <property type="entry name" value="S_TKc"/>
    <property type="match status" value="1"/>
</dbReference>
<keyword evidence="8" id="KW-1185">Reference proteome</keyword>
<proteinExistence type="predicted"/>
<dbReference type="PANTHER" id="PTHR47974:SF19">
    <property type="entry name" value="RECEPTOR-LIKE SERINE_THREONINE-PROTEIN KINASE"/>
    <property type="match status" value="1"/>
</dbReference>
<dbReference type="PANTHER" id="PTHR47974">
    <property type="entry name" value="OS07G0415500 PROTEIN"/>
    <property type="match status" value="1"/>
</dbReference>
<gene>
    <name evidence="7" type="ORF">TorRG33x02_246410</name>
</gene>
<reference evidence="8" key="1">
    <citation type="submission" date="2016-06" db="EMBL/GenBank/DDBJ databases">
        <title>Parallel loss of symbiosis genes in relatives of nitrogen-fixing non-legume Parasponia.</title>
        <authorList>
            <person name="Van Velzen R."/>
            <person name="Holmer R."/>
            <person name="Bu F."/>
            <person name="Rutten L."/>
            <person name="Van Zeijl A."/>
            <person name="Liu W."/>
            <person name="Santuari L."/>
            <person name="Cao Q."/>
            <person name="Sharma T."/>
            <person name="Shen D."/>
            <person name="Roswanjaya Y."/>
            <person name="Wardhani T."/>
            <person name="Kalhor M.S."/>
            <person name="Jansen J."/>
            <person name="Van den Hoogen J."/>
            <person name="Gungor B."/>
            <person name="Hartog M."/>
            <person name="Hontelez J."/>
            <person name="Verver J."/>
            <person name="Yang W.-C."/>
            <person name="Schijlen E."/>
            <person name="Repin R."/>
            <person name="Schilthuizen M."/>
            <person name="Schranz E."/>
            <person name="Heidstra R."/>
            <person name="Miyata K."/>
            <person name="Fedorova E."/>
            <person name="Kohlen W."/>
            <person name="Bisseling T."/>
            <person name="Smit S."/>
            <person name="Geurts R."/>
        </authorList>
    </citation>
    <scope>NUCLEOTIDE SEQUENCE [LARGE SCALE GENOMIC DNA]</scope>
    <source>
        <strain evidence="8">cv. RG33-2</strain>
    </source>
</reference>
<dbReference type="Gene3D" id="1.10.510.10">
    <property type="entry name" value="Transferase(Phosphotransferase) domain 1"/>
    <property type="match status" value="1"/>
</dbReference>
<comment type="caution">
    <text evidence="7">The sequence shown here is derived from an EMBL/GenBank/DDBJ whole genome shotgun (WGS) entry which is preliminary data.</text>
</comment>